<dbReference type="NCBIfam" id="TIGR00278">
    <property type="entry name" value="membrane protein insertion efficiency factor YidD"/>
    <property type="match status" value="1"/>
</dbReference>
<evidence type="ECO:0000313" key="4">
    <source>
        <dbReference type="Proteomes" id="UP001500390"/>
    </source>
</evidence>
<name>A0ABP8JQF2_9MICO</name>
<dbReference type="EMBL" id="BAABFX010000025">
    <property type="protein sequence ID" value="GAA4394525.1"/>
    <property type="molecule type" value="Genomic_DNA"/>
</dbReference>
<organism evidence="3 4">
    <name type="scientific">Ornithinibacter aureus</name>
    <dbReference type="NCBI Taxonomy" id="622664"/>
    <lineage>
        <taxon>Bacteria</taxon>
        <taxon>Bacillati</taxon>
        <taxon>Actinomycetota</taxon>
        <taxon>Actinomycetes</taxon>
        <taxon>Micrococcales</taxon>
        <taxon>Intrasporangiaceae</taxon>
        <taxon>Ornithinibacter</taxon>
    </lineage>
</organism>
<evidence type="ECO:0000256" key="1">
    <source>
        <dbReference type="HAMAP-Rule" id="MF_00386"/>
    </source>
</evidence>
<accession>A0ABP8JQF2</accession>
<dbReference type="Pfam" id="PF01809">
    <property type="entry name" value="YidD"/>
    <property type="match status" value="1"/>
</dbReference>
<protein>
    <recommendedName>
        <fullName evidence="1">Putative membrane protein insertion efficiency factor</fullName>
    </recommendedName>
</protein>
<reference evidence="4" key="1">
    <citation type="journal article" date="2019" name="Int. J. Syst. Evol. Microbiol.">
        <title>The Global Catalogue of Microorganisms (GCM) 10K type strain sequencing project: providing services to taxonomists for standard genome sequencing and annotation.</title>
        <authorList>
            <consortium name="The Broad Institute Genomics Platform"/>
            <consortium name="The Broad Institute Genome Sequencing Center for Infectious Disease"/>
            <person name="Wu L."/>
            <person name="Ma J."/>
        </authorList>
    </citation>
    <scope>NUCLEOTIDE SEQUENCE [LARGE SCALE GENOMIC DNA]</scope>
    <source>
        <strain evidence="4">JCM 17738</strain>
    </source>
</reference>
<evidence type="ECO:0000256" key="2">
    <source>
        <dbReference type="SAM" id="MobiDB-lite"/>
    </source>
</evidence>
<dbReference type="RefSeq" id="WP_159902231.1">
    <property type="nucleotide sequence ID" value="NZ_BAABFX010000025.1"/>
</dbReference>
<comment type="similarity">
    <text evidence="1">Belongs to the UPF0161 family.</text>
</comment>
<evidence type="ECO:0000313" key="3">
    <source>
        <dbReference type="EMBL" id="GAA4394525.1"/>
    </source>
</evidence>
<dbReference type="HAMAP" id="MF_00386">
    <property type="entry name" value="UPF0161_YidD"/>
    <property type="match status" value="1"/>
</dbReference>
<keyword evidence="1" id="KW-0472">Membrane</keyword>
<dbReference type="Proteomes" id="UP001500390">
    <property type="component" value="Unassembled WGS sequence"/>
</dbReference>
<dbReference type="SMART" id="SM01234">
    <property type="entry name" value="Haemolytic"/>
    <property type="match status" value="1"/>
</dbReference>
<dbReference type="InterPro" id="IPR002696">
    <property type="entry name" value="Membr_insert_effic_factor_YidD"/>
</dbReference>
<feature type="region of interest" description="Disordered" evidence="2">
    <location>
        <begin position="73"/>
        <end position="122"/>
    </location>
</feature>
<comment type="subcellular location">
    <subcellularLocation>
        <location evidence="1">Cell membrane</location>
        <topology evidence="1">Peripheral membrane protein</topology>
        <orientation evidence="1">Cytoplasmic side</orientation>
    </subcellularLocation>
</comment>
<keyword evidence="4" id="KW-1185">Reference proteome</keyword>
<comment type="caution">
    <text evidence="3">The sequence shown here is derived from an EMBL/GenBank/DDBJ whole genome shotgun (WGS) entry which is preliminary data.</text>
</comment>
<comment type="function">
    <text evidence="1">Could be involved in insertion of integral membrane proteins into the membrane.</text>
</comment>
<dbReference type="PANTHER" id="PTHR33383:SF1">
    <property type="entry name" value="MEMBRANE PROTEIN INSERTION EFFICIENCY FACTOR-RELATED"/>
    <property type="match status" value="1"/>
</dbReference>
<proteinExistence type="inferred from homology"/>
<gene>
    <name evidence="3" type="ORF">GCM10023153_15670</name>
</gene>
<keyword evidence="1" id="KW-1003">Cell membrane</keyword>
<dbReference type="PANTHER" id="PTHR33383">
    <property type="entry name" value="MEMBRANE PROTEIN INSERTION EFFICIENCY FACTOR-RELATED"/>
    <property type="match status" value="1"/>
</dbReference>
<sequence>MSIGRVLASPLIGLIRLYQNVISPMRPPTCRYYPSCSAYAVTSLQTYGVLRGSAMATRRLLRCHPWSPGGVDHVPLADPVTGRPIPGTTGPRDIGSHSAAGMRTCDAEATANAAPRHPSHPH</sequence>